<dbReference type="Gene3D" id="3.20.20.140">
    <property type="entry name" value="Metal-dependent hydrolases"/>
    <property type="match status" value="1"/>
</dbReference>
<dbReference type="Proteomes" id="UP000285523">
    <property type="component" value="Unassembled WGS sequence"/>
</dbReference>
<keyword evidence="1" id="KW-0456">Lyase</keyword>
<keyword evidence="4" id="KW-0378">Hydrolase</keyword>
<protein>
    <submittedName>
        <fullName evidence="4">Amidohydrolase</fullName>
    </submittedName>
</protein>
<feature type="region of interest" description="Disordered" evidence="2">
    <location>
        <begin position="63"/>
        <end position="88"/>
    </location>
</feature>
<proteinExistence type="predicted"/>
<comment type="caution">
    <text evidence="4">The sequence shown here is derived from an EMBL/GenBank/DDBJ whole genome shotgun (WGS) entry which is preliminary data.</text>
</comment>
<dbReference type="GO" id="GO:0005737">
    <property type="term" value="C:cytoplasm"/>
    <property type="evidence" value="ECO:0007669"/>
    <property type="project" value="TreeGrafter"/>
</dbReference>
<dbReference type="GO" id="GO:0016831">
    <property type="term" value="F:carboxy-lyase activity"/>
    <property type="evidence" value="ECO:0007669"/>
    <property type="project" value="InterPro"/>
</dbReference>
<evidence type="ECO:0000259" key="3">
    <source>
        <dbReference type="Pfam" id="PF04909"/>
    </source>
</evidence>
<dbReference type="PANTHER" id="PTHR21240:SF28">
    <property type="entry name" value="ISO-OROTATE DECARBOXYLASE (EUROFUNG)"/>
    <property type="match status" value="1"/>
</dbReference>
<evidence type="ECO:0000256" key="1">
    <source>
        <dbReference type="ARBA" id="ARBA00023239"/>
    </source>
</evidence>
<dbReference type="GO" id="GO:0016787">
    <property type="term" value="F:hydrolase activity"/>
    <property type="evidence" value="ECO:0007669"/>
    <property type="project" value="UniProtKB-KW"/>
</dbReference>
<feature type="domain" description="Amidohydrolase-related" evidence="3">
    <location>
        <begin position="19"/>
        <end position="366"/>
    </location>
</feature>
<dbReference type="PANTHER" id="PTHR21240">
    <property type="entry name" value="2-AMINO-3-CARBOXYLMUCONATE-6-SEMIALDEHYDE DECARBOXYLASE"/>
    <property type="match status" value="1"/>
</dbReference>
<name>A0A418V1G3_RHOPL</name>
<dbReference type="AlphaFoldDB" id="A0A418V1G3"/>
<dbReference type="RefSeq" id="WP_119858154.1">
    <property type="nucleotide sequence ID" value="NZ_QYYD01000021.1"/>
</dbReference>
<dbReference type="SUPFAM" id="SSF51556">
    <property type="entry name" value="Metallo-dependent hydrolases"/>
    <property type="match status" value="1"/>
</dbReference>
<dbReference type="InterPro" id="IPR032465">
    <property type="entry name" value="ACMSD"/>
</dbReference>
<dbReference type="Pfam" id="PF04909">
    <property type="entry name" value="Amidohydro_2"/>
    <property type="match status" value="1"/>
</dbReference>
<organism evidence="4 5">
    <name type="scientific">Rhodopseudomonas palustris</name>
    <dbReference type="NCBI Taxonomy" id="1076"/>
    <lineage>
        <taxon>Bacteria</taxon>
        <taxon>Pseudomonadati</taxon>
        <taxon>Pseudomonadota</taxon>
        <taxon>Alphaproteobacteria</taxon>
        <taxon>Hyphomicrobiales</taxon>
        <taxon>Nitrobacteraceae</taxon>
        <taxon>Rhodopseudomonas</taxon>
    </lineage>
</organism>
<dbReference type="OrthoDB" id="9799024at2"/>
<sequence>MSIVELDRPKAAKSKLKVIDCDIHPAMTSWTEVHPYLERRWIDHLTIYGSHLRHAFSEALSHPRMSPDAARTDAYPEEGGPPGSSLKLMQQQHLDPNGVEVGMLIPLRWNPGSQRNLDFGAALTRAMNTWQVERWVKQEPRLRASVLVAQEDTAASVAEIDARGGDPSFTQILILPKTDEPIGRRRYWPIFEAAVRNNLPITIHVGGTNGHPSTAGGWPSYYMEEHHSVAQIMQSALTSLVFEGVFERYPQLRVVIMEGGLGWVPSLSARMDKHWARLRSEVPHLKRPPSEYVRQNVWFTTQPMEEPATAAELLDLFDRVGWDRMLFSTDYPHWDFDDPRYAFRANLTQAQREQILYGNAAHFYGLDK</sequence>
<evidence type="ECO:0000313" key="5">
    <source>
        <dbReference type="Proteomes" id="UP000285523"/>
    </source>
</evidence>
<accession>A0A418V1G3</accession>
<dbReference type="InterPro" id="IPR006680">
    <property type="entry name" value="Amidohydro-rel"/>
</dbReference>
<reference evidence="4 5" key="1">
    <citation type="submission" date="2018-09" db="EMBL/GenBank/DDBJ databases">
        <title>Draft genome sequence of Rhodopseudomonas palustris 2.1.18.</title>
        <authorList>
            <person name="Robertson S.L."/>
            <person name="Meyer T.E."/>
            <person name="Kyndt J.A."/>
        </authorList>
    </citation>
    <scope>NUCLEOTIDE SEQUENCE [LARGE SCALE GENOMIC DNA]</scope>
    <source>
        <strain evidence="4 5">2.1.18</strain>
    </source>
</reference>
<evidence type="ECO:0000313" key="4">
    <source>
        <dbReference type="EMBL" id="RJF69746.1"/>
    </source>
</evidence>
<dbReference type="GO" id="GO:0019748">
    <property type="term" value="P:secondary metabolic process"/>
    <property type="evidence" value="ECO:0007669"/>
    <property type="project" value="TreeGrafter"/>
</dbReference>
<gene>
    <name evidence="4" type="ORF">D4Q52_19030</name>
</gene>
<dbReference type="EMBL" id="QYYD01000021">
    <property type="protein sequence ID" value="RJF69746.1"/>
    <property type="molecule type" value="Genomic_DNA"/>
</dbReference>
<evidence type="ECO:0000256" key="2">
    <source>
        <dbReference type="SAM" id="MobiDB-lite"/>
    </source>
</evidence>
<dbReference type="InterPro" id="IPR032466">
    <property type="entry name" value="Metal_Hydrolase"/>
</dbReference>